<evidence type="ECO:0000313" key="2">
    <source>
        <dbReference type="EMBL" id="GAA0182814.1"/>
    </source>
</evidence>
<evidence type="ECO:0000259" key="1">
    <source>
        <dbReference type="Pfam" id="PF26180"/>
    </source>
</evidence>
<keyword evidence="3" id="KW-1185">Reference proteome</keyword>
<dbReference type="PANTHER" id="PTHR45979">
    <property type="entry name" value="PAP/OAS1 SUBSTRATE-BINDING DOMAIN SUPERFAMILY"/>
    <property type="match status" value="1"/>
</dbReference>
<name>A0AAV3RNN4_LITER</name>
<protein>
    <recommendedName>
        <fullName evidence="1">PAP/OAS1 substrate-binding-related domain-containing protein</fullName>
    </recommendedName>
</protein>
<organism evidence="2 3">
    <name type="scientific">Lithospermum erythrorhizon</name>
    <name type="common">Purple gromwell</name>
    <name type="synonym">Lithospermum officinale var. erythrorhizon</name>
    <dbReference type="NCBI Taxonomy" id="34254"/>
    <lineage>
        <taxon>Eukaryota</taxon>
        <taxon>Viridiplantae</taxon>
        <taxon>Streptophyta</taxon>
        <taxon>Embryophyta</taxon>
        <taxon>Tracheophyta</taxon>
        <taxon>Spermatophyta</taxon>
        <taxon>Magnoliopsida</taxon>
        <taxon>eudicotyledons</taxon>
        <taxon>Gunneridae</taxon>
        <taxon>Pentapetalae</taxon>
        <taxon>asterids</taxon>
        <taxon>lamiids</taxon>
        <taxon>Boraginales</taxon>
        <taxon>Boraginaceae</taxon>
        <taxon>Boraginoideae</taxon>
        <taxon>Lithospermeae</taxon>
        <taxon>Lithospermum</taxon>
    </lineage>
</organism>
<gene>
    <name evidence="2" type="ORF">LIER_42313</name>
</gene>
<sequence length="98" mass="11449">MFLLKNSTHRPSLTLNLSLKNDRNQNHYAFENSEYGENDLMLSEEFLRYFMDMFSVPTSDQTTKAFPPKHLNIIDPLKECNNLGRSVHRAMMSLLNKP</sequence>
<reference evidence="2 3" key="1">
    <citation type="submission" date="2024-01" db="EMBL/GenBank/DDBJ databases">
        <title>The complete chloroplast genome sequence of Lithospermum erythrorhizon: insights into the phylogenetic relationship among Boraginaceae species and the maternal lineages of purple gromwells.</title>
        <authorList>
            <person name="Okada T."/>
            <person name="Watanabe K."/>
        </authorList>
    </citation>
    <scope>NUCLEOTIDE SEQUENCE [LARGE SCALE GENOMIC DNA]</scope>
</reference>
<dbReference type="AlphaFoldDB" id="A0AAV3RNN4"/>
<evidence type="ECO:0000313" key="3">
    <source>
        <dbReference type="Proteomes" id="UP001454036"/>
    </source>
</evidence>
<dbReference type="Pfam" id="PF26180">
    <property type="entry name" value="PAP-OAS1"/>
    <property type="match status" value="1"/>
</dbReference>
<dbReference type="PANTHER" id="PTHR45979:SF31">
    <property type="entry name" value="POLYMERASE NUCLEOTIDYL TRANSFERASE DOMAIN-CONTAINING PROTEIN"/>
    <property type="match status" value="1"/>
</dbReference>
<dbReference type="EMBL" id="BAABME010028890">
    <property type="protein sequence ID" value="GAA0182814.1"/>
    <property type="molecule type" value="Genomic_DNA"/>
</dbReference>
<dbReference type="Proteomes" id="UP001454036">
    <property type="component" value="Unassembled WGS sequence"/>
</dbReference>
<feature type="domain" description="PAP/OAS1 substrate-binding-related" evidence="1">
    <location>
        <begin position="28"/>
        <end position="92"/>
    </location>
</feature>
<dbReference type="InterPro" id="IPR058920">
    <property type="entry name" value="PAP-OAS1-bd-rel"/>
</dbReference>
<dbReference type="InterPro" id="IPR058921">
    <property type="entry name" value="PAP/OAS1-rel"/>
</dbReference>
<proteinExistence type="predicted"/>
<comment type="caution">
    <text evidence="2">The sequence shown here is derived from an EMBL/GenBank/DDBJ whole genome shotgun (WGS) entry which is preliminary data.</text>
</comment>
<accession>A0AAV3RNN4</accession>